<dbReference type="GeneID" id="19198311"/>
<dbReference type="KEGG" id="cput:CONPUDRAFT_101687"/>
<dbReference type="Pfam" id="PF13649">
    <property type="entry name" value="Methyltransf_25"/>
    <property type="match status" value="1"/>
</dbReference>
<dbReference type="InterPro" id="IPR041698">
    <property type="entry name" value="Methyltransf_25"/>
</dbReference>
<dbReference type="AlphaFoldDB" id="A0A5M3MVB6"/>
<feature type="domain" description="Methyltransferase" evidence="1">
    <location>
        <begin position="72"/>
        <end position="163"/>
    </location>
</feature>
<keyword evidence="2" id="KW-0489">Methyltransferase</keyword>
<gene>
    <name evidence="2" type="ORF">CONPUDRAFT_101687</name>
</gene>
<accession>A0A5M3MVB6</accession>
<protein>
    <submittedName>
        <fullName evidence="2">S-adenosyl-L-methionine-dependent methyltransferase</fullName>
    </submittedName>
</protein>
<proteinExistence type="predicted"/>
<reference evidence="3" key="1">
    <citation type="journal article" date="2012" name="Science">
        <title>The Paleozoic origin of enzymatic lignin decomposition reconstructed from 31 fungal genomes.</title>
        <authorList>
            <person name="Floudas D."/>
            <person name="Binder M."/>
            <person name="Riley R."/>
            <person name="Barry K."/>
            <person name="Blanchette R.A."/>
            <person name="Henrissat B."/>
            <person name="Martinez A.T."/>
            <person name="Otillar R."/>
            <person name="Spatafora J.W."/>
            <person name="Yadav J.S."/>
            <person name="Aerts A."/>
            <person name="Benoit I."/>
            <person name="Boyd A."/>
            <person name="Carlson A."/>
            <person name="Copeland A."/>
            <person name="Coutinho P.M."/>
            <person name="de Vries R.P."/>
            <person name="Ferreira P."/>
            <person name="Findley K."/>
            <person name="Foster B."/>
            <person name="Gaskell J."/>
            <person name="Glotzer D."/>
            <person name="Gorecki P."/>
            <person name="Heitman J."/>
            <person name="Hesse C."/>
            <person name="Hori C."/>
            <person name="Igarashi K."/>
            <person name="Jurgens J.A."/>
            <person name="Kallen N."/>
            <person name="Kersten P."/>
            <person name="Kohler A."/>
            <person name="Kuees U."/>
            <person name="Kumar T.K.A."/>
            <person name="Kuo A."/>
            <person name="LaButti K."/>
            <person name="Larrondo L.F."/>
            <person name="Lindquist E."/>
            <person name="Ling A."/>
            <person name="Lombard V."/>
            <person name="Lucas S."/>
            <person name="Lundell T."/>
            <person name="Martin R."/>
            <person name="McLaughlin D.J."/>
            <person name="Morgenstern I."/>
            <person name="Morin E."/>
            <person name="Murat C."/>
            <person name="Nagy L.G."/>
            <person name="Nolan M."/>
            <person name="Ohm R.A."/>
            <person name="Patyshakuliyeva A."/>
            <person name="Rokas A."/>
            <person name="Ruiz-Duenas F.J."/>
            <person name="Sabat G."/>
            <person name="Salamov A."/>
            <person name="Samejima M."/>
            <person name="Schmutz J."/>
            <person name="Slot J.C."/>
            <person name="St John F."/>
            <person name="Stenlid J."/>
            <person name="Sun H."/>
            <person name="Sun S."/>
            <person name="Syed K."/>
            <person name="Tsang A."/>
            <person name="Wiebenga A."/>
            <person name="Young D."/>
            <person name="Pisabarro A."/>
            <person name="Eastwood D.C."/>
            <person name="Martin F."/>
            <person name="Cullen D."/>
            <person name="Grigoriev I.V."/>
            <person name="Hibbett D.S."/>
        </authorList>
    </citation>
    <scope>NUCLEOTIDE SEQUENCE [LARGE SCALE GENOMIC DNA]</scope>
    <source>
        <strain evidence="3">RWD-64-598 SS2</strain>
    </source>
</reference>
<dbReference type="RefSeq" id="XP_007766947.1">
    <property type="nucleotide sequence ID" value="XM_007768757.1"/>
</dbReference>
<dbReference type="GO" id="GO:0032259">
    <property type="term" value="P:methylation"/>
    <property type="evidence" value="ECO:0007669"/>
    <property type="project" value="UniProtKB-KW"/>
</dbReference>
<dbReference type="OMA" id="EIGRYCC"/>
<dbReference type="PANTHER" id="PTHR43591">
    <property type="entry name" value="METHYLTRANSFERASE"/>
    <property type="match status" value="1"/>
</dbReference>
<comment type="caution">
    <text evidence="2">The sequence shown here is derived from an EMBL/GenBank/DDBJ whole genome shotgun (WGS) entry which is preliminary data.</text>
</comment>
<dbReference type="EMBL" id="JH711576">
    <property type="protein sequence ID" value="EIW83089.1"/>
    <property type="molecule type" value="Genomic_DNA"/>
</dbReference>
<evidence type="ECO:0000313" key="3">
    <source>
        <dbReference type="Proteomes" id="UP000053558"/>
    </source>
</evidence>
<dbReference type="InterPro" id="IPR029063">
    <property type="entry name" value="SAM-dependent_MTases_sf"/>
</dbReference>
<sequence length="300" mass="33561">MTSVEITQDIGFLTQANNPKERVYHVVADSAYVLPADEEEGNRLDLQHLLVKNVFGGRVIFAPIAFTDEDNVLDNGTGTGAWIMDVFQSIPPTVSFYGVDLHIRLVPADPPENTQFIACSFLDLPADWTDKFALVNQRLMLAALTRENWTKCISEIYRVLKPGAWVQLVEIDGYLFSDDHDESAEWFSSLLGALFGHKGLIQDCHKVIPSLLCEKGFENVVVEERKVRLGHKHGEDGIKMLENMVRVYQGMKAPIFEAGGCGIVNSEGDFDSHLETLAKSCNDKGSIETRWYAIHGQKPY</sequence>
<dbReference type="Proteomes" id="UP000053558">
    <property type="component" value="Unassembled WGS sequence"/>
</dbReference>
<keyword evidence="3" id="KW-1185">Reference proteome</keyword>
<keyword evidence="2" id="KW-0808">Transferase</keyword>
<dbReference type="Gene3D" id="3.40.50.150">
    <property type="entry name" value="Vaccinia Virus protein VP39"/>
    <property type="match status" value="1"/>
</dbReference>
<name>A0A5M3MVB6_CONPW</name>
<dbReference type="OrthoDB" id="184880at2759"/>
<dbReference type="GO" id="GO:0008168">
    <property type="term" value="F:methyltransferase activity"/>
    <property type="evidence" value="ECO:0007669"/>
    <property type="project" value="UniProtKB-KW"/>
</dbReference>
<dbReference type="SUPFAM" id="SSF53335">
    <property type="entry name" value="S-adenosyl-L-methionine-dependent methyltransferases"/>
    <property type="match status" value="1"/>
</dbReference>
<organism evidence="2 3">
    <name type="scientific">Coniophora puteana (strain RWD-64-598)</name>
    <name type="common">Brown rot fungus</name>
    <dbReference type="NCBI Taxonomy" id="741705"/>
    <lineage>
        <taxon>Eukaryota</taxon>
        <taxon>Fungi</taxon>
        <taxon>Dikarya</taxon>
        <taxon>Basidiomycota</taxon>
        <taxon>Agaricomycotina</taxon>
        <taxon>Agaricomycetes</taxon>
        <taxon>Agaricomycetidae</taxon>
        <taxon>Boletales</taxon>
        <taxon>Coniophorineae</taxon>
        <taxon>Coniophoraceae</taxon>
        <taxon>Coniophora</taxon>
    </lineage>
</organism>
<evidence type="ECO:0000313" key="2">
    <source>
        <dbReference type="EMBL" id="EIW83089.1"/>
    </source>
</evidence>
<evidence type="ECO:0000259" key="1">
    <source>
        <dbReference type="Pfam" id="PF13649"/>
    </source>
</evidence>